<protein>
    <recommendedName>
        <fullName evidence="12">ABC transporter domain-containing protein</fullName>
    </recommendedName>
</protein>
<dbReference type="Proteomes" id="UP001500393">
    <property type="component" value="Unassembled WGS sequence"/>
</dbReference>
<keyword evidence="14" id="KW-1185">Reference proteome</keyword>
<keyword evidence="7" id="KW-0067">ATP-binding</keyword>
<name>A0ABP4QRR2_9ACTN</name>
<dbReference type="Gene3D" id="3.40.50.300">
    <property type="entry name" value="P-loop containing nucleotide triphosphate hydrolases"/>
    <property type="match status" value="2"/>
</dbReference>
<evidence type="ECO:0000256" key="2">
    <source>
        <dbReference type="ARBA" id="ARBA00022448"/>
    </source>
</evidence>
<keyword evidence="6" id="KW-0547">Nucleotide-binding</keyword>
<accession>A0ABP4QRR2</accession>
<keyword evidence="4 11" id="KW-0812">Transmembrane</keyword>
<feature type="transmembrane region" description="Helical" evidence="11">
    <location>
        <begin position="641"/>
        <end position="659"/>
    </location>
</feature>
<reference evidence="14" key="1">
    <citation type="journal article" date="2019" name="Int. J. Syst. Evol. Microbiol.">
        <title>The Global Catalogue of Microorganisms (GCM) 10K type strain sequencing project: providing services to taxonomists for standard genome sequencing and annotation.</title>
        <authorList>
            <consortium name="The Broad Institute Genomics Platform"/>
            <consortium name="The Broad Institute Genome Sequencing Center for Infectious Disease"/>
            <person name="Wu L."/>
            <person name="Ma J."/>
        </authorList>
    </citation>
    <scope>NUCLEOTIDE SEQUENCE [LARGE SCALE GENOMIC DNA]</scope>
    <source>
        <strain evidence="14">JCM 14969</strain>
    </source>
</reference>
<evidence type="ECO:0000256" key="11">
    <source>
        <dbReference type="SAM" id="Phobius"/>
    </source>
</evidence>
<dbReference type="PROSITE" id="PS00211">
    <property type="entry name" value="ABC_TRANSPORTER_1"/>
    <property type="match status" value="1"/>
</dbReference>
<dbReference type="InterPro" id="IPR003593">
    <property type="entry name" value="AAA+_ATPase"/>
</dbReference>
<dbReference type="InterPro" id="IPR050107">
    <property type="entry name" value="ABC_carbohydrate_import_ATPase"/>
</dbReference>
<evidence type="ECO:0000256" key="1">
    <source>
        <dbReference type="ARBA" id="ARBA00004651"/>
    </source>
</evidence>
<feature type="compositionally biased region" description="Low complexity" evidence="10">
    <location>
        <begin position="1"/>
        <end position="18"/>
    </location>
</feature>
<dbReference type="Pfam" id="PF02653">
    <property type="entry name" value="BPD_transp_2"/>
    <property type="match status" value="1"/>
</dbReference>
<evidence type="ECO:0000259" key="12">
    <source>
        <dbReference type="PROSITE" id="PS50893"/>
    </source>
</evidence>
<feature type="region of interest" description="Disordered" evidence="10">
    <location>
        <begin position="1"/>
        <end position="20"/>
    </location>
</feature>
<feature type="domain" description="ABC transporter" evidence="12">
    <location>
        <begin position="267"/>
        <end position="507"/>
    </location>
</feature>
<proteinExistence type="predicted"/>
<feature type="domain" description="ABC transporter" evidence="12">
    <location>
        <begin position="21"/>
        <end position="254"/>
    </location>
</feature>
<dbReference type="EMBL" id="BAAAOS010000074">
    <property type="protein sequence ID" value="GAA1620147.1"/>
    <property type="molecule type" value="Genomic_DNA"/>
</dbReference>
<feature type="transmembrane region" description="Helical" evidence="11">
    <location>
        <begin position="761"/>
        <end position="779"/>
    </location>
</feature>
<keyword evidence="9 11" id="KW-0472">Membrane</keyword>
<keyword evidence="8 11" id="KW-1133">Transmembrane helix</keyword>
<dbReference type="InterPro" id="IPR017871">
    <property type="entry name" value="ABC_transporter-like_CS"/>
</dbReference>
<evidence type="ECO:0000256" key="9">
    <source>
        <dbReference type="ARBA" id="ARBA00023136"/>
    </source>
</evidence>
<evidence type="ECO:0000313" key="14">
    <source>
        <dbReference type="Proteomes" id="UP001500393"/>
    </source>
</evidence>
<keyword evidence="5" id="KW-0677">Repeat</keyword>
<feature type="transmembrane region" description="Helical" evidence="11">
    <location>
        <begin position="811"/>
        <end position="828"/>
    </location>
</feature>
<dbReference type="SMART" id="SM00382">
    <property type="entry name" value="AAA"/>
    <property type="match status" value="2"/>
</dbReference>
<feature type="transmembrane region" description="Helical" evidence="11">
    <location>
        <begin position="616"/>
        <end position="634"/>
    </location>
</feature>
<sequence length="837" mass="87195">MTSSTSTPHDPSPTSADTAGLSLVGVSKRFPGVLALDDVTFEARPGEIHALVGENGAGKSTLMAIAAGSLRADSGAVMISDVDLARPSVKAARALGLAIVRQHPALAADLSIAENMLIAQPTPGAARRARAWAEPLLRAAGNDVRIEPTARVETLVPEQRFIVEIAKALAQKPKVLVLDEPTEHLRAANVAGLLARIRSLAADGTAVVYISHRIHEVRAVADRITVLRDGRARGTFDAGDLSEQEIVNLIAGRPLDAIFPAKSDGTESRVTLEVTGLCGAHFDDVDLRVRKGEIVGLAGIEGNGQRAFLRALAGLTPASGSVTVDGAAAPLGSVRDSLRAGVAYVPGDRSQEGIIAGYDVRTNLTMRSRGDHSRYGVLLPRRERDQARCSSAEFKVKAPSLDVAVGTLSGGNQQKVVLSSVLATKPKVILADEPTQGVDVGTRSEIYRHLRRYAEAGTAVVVLSSDSLELSGLCDRVHVFSRGKVAATYEGADLTEPNIARSIVTATTERVSHRTRASRLGQWLAGHTAPLGLVGIGIVLLGLLGTYADPRYLSAVNLGGILALTATLGLVAFGQQLVMLTGGIDLSVAPLMGLVVVLESFYLVDGATATDQAFGWLLLLLTGVAVGTLNWALVDLGGLSPVIATLATYMALQAVSLILRPVPGGFISGQLIDTISTRVGFIPVTFIVAVVLALILEALLLWTRTGVRLRAVGSDPEAARTVGISDKKYRLLAYVGCSVLAALAGIPLMSQIGSGDASAGLTYMLSSIAAVAVGGASIFGGRGSFLGALLGALLLSQVNAVTAFVQLDTAWNWYILGGALLISVAAYSKSRDLAVVT</sequence>
<comment type="subcellular location">
    <subcellularLocation>
        <location evidence="1">Cell membrane</location>
        <topology evidence="1">Multi-pass membrane protein</topology>
    </subcellularLocation>
</comment>
<evidence type="ECO:0000313" key="13">
    <source>
        <dbReference type="EMBL" id="GAA1620147.1"/>
    </source>
</evidence>
<comment type="caution">
    <text evidence="13">The sequence shown here is derived from an EMBL/GenBank/DDBJ whole genome shotgun (WGS) entry which is preliminary data.</text>
</comment>
<feature type="transmembrane region" description="Helical" evidence="11">
    <location>
        <begin position="786"/>
        <end position="805"/>
    </location>
</feature>
<dbReference type="PROSITE" id="PS50893">
    <property type="entry name" value="ABC_TRANSPORTER_2"/>
    <property type="match status" value="2"/>
</dbReference>
<dbReference type="CDD" id="cd03215">
    <property type="entry name" value="ABC_Carb_Monos_II"/>
    <property type="match status" value="1"/>
</dbReference>
<evidence type="ECO:0000256" key="4">
    <source>
        <dbReference type="ARBA" id="ARBA00022692"/>
    </source>
</evidence>
<keyword evidence="2" id="KW-0813">Transport</keyword>
<evidence type="ECO:0000256" key="6">
    <source>
        <dbReference type="ARBA" id="ARBA00022741"/>
    </source>
</evidence>
<gene>
    <name evidence="13" type="ORF">GCM10009789_87270</name>
</gene>
<dbReference type="RefSeq" id="WP_344222706.1">
    <property type="nucleotide sequence ID" value="NZ_BAAAOS010000074.1"/>
</dbReference>
<dbReference type="InterPro" id="IPR003439">
    <property type="entry name" value="ABC_transporter-like_ATP-bd"/>
</dbReference>
<feature type="transmembrane region" description="Helical" evidence="11">
    <location>
        <begin position="523"/>
        <end position="546"/>
    </location>
</feature>
<evidence type="ECO:0000256" key="3">
    <source>
        <dbReference type="ARBA" id="ARBA00022475"/>
    </source>
</evidence>
<organism evidence="13 14">
    <name type="scientific">Kribbella sancticallisti</name>
    <dbReference type="NCBI Taxonomy" id="460087"/>
    <lineage>
        <taxon>Bacteria</taxon>
        <taxon>Bacillati</taxon>
        <taxon>Actinomycetota</taxon>
        <taxon>Actinomycetes</taxon>
        <taxon>Propionibacteriales</taxon>
        <taxon>Kribbellaceae</taxon>
        <taxon>Kribbella</taxon>
    </lineage>
</organism>
<dbReference type="CDD" id="cd06579">
    <property type="entry name" value="TM_PBP1_transp_AraH_like"/>
    <property type="match status" value="1"/>
</dbReference>
<dbReference type="PANTHER" id="PTHR43790:SF9">
    <property type="entry name" value="GALACTOFURANOSE TRANSPORTER ATP-BINDING PROTEIN YTFR"/>
    <property type="match status" value="1"/>
</dbReference>
<dbReference type="CDD" id="cd03216">
    <property type="entry name" value="ABC_Carb_Monos_I"/>
    <property type="match status" value="1"/>
</dbReference>
<feature type="transmembrane region" description="Helical" evidence="11">
    <location>
        <begin position="731"/>
        <end position="749"/>
    </location>
</feature>
<feature type="transmembrane region" description="Helical" evidence="11">
    <location>
        <begin position="679"/>
        <end position="702"/>
    </location>
</feature>
<dbReference type="Pfam" id="PF00005">
    <property type="entry name" value="ABC_tran"/>
    <property type="match status" value="2"/>
</dbReference>
<dbReference type="SUPFAM" id="SSF52540">
    <property type="entry name" value="P-loop containing nucleoside triphosphate hydrolases"/>
    <property type="match status" value="2"/>
</dbReference>
<dbReference type="InterPro" id="IPR027417">
    <property type="entry name" value="P-loop_NTPase"/>
</dbReference>
<evidence type="ECO:0000256" key="5">
    <source>
        <dbReference type="ARBA" id="ARBA00022737"/>
    </source>
</evidence>
<feature type="transmembrane region" description="Helical" evidence="11">
    <location>
        <begin position="552"/>
        <end position="574"/>
    </location>
</feature>
<dbReference type="InterPro" id="IPR001851">
    <property type="entry name" value="ABC_transp_permease"/>
</dbReference>
<evidence type="ECO:0000256" key="8">
    <source>
        <dbReference type="ARBA" id="ARBA00022989"/>
    </source>
</evidence>
<evidence type="ECO:0000256" key="7">
    <source>
        <dbReference type="ARBA" id="ARBA00022840"/>
    </source>
</evidence>
<evidence type="ECO:0000256" key="10">
    <source>
        <dbReference type="SAM" id="MobiDB-lite"/>
    </source>
</evidence>
<keyword evidence="3" id="KW-1003">Cell membrane</keyword>
<dbReference type="PANTHER" id="PTHR43790">
    <property type="entry name" value="CARBOHYDRATE TRANSPORT ATP-BINDING PROTEIN MG119-RELATED"/>
    <property type="match status" value="1"/>
</dbReference>